<keyword evidence="2" id="KW-0067">ATP-binding</keyword>
<keyword evidence="3" id="KW-1185">Reference proteome</keyword>
<sequence>MTIRRLDVRNFRGIRELTWRPAVGVNCLIGPGNSTKTTVLDAIALVLSPRFNVALTDADFHACDIGETLEVAAYLTNLPGDMLTLDRFGDMTCGLQADGTVLADPEDGSEVCLAVRFTADASLEPSWEVFKPGTEMVGRISAGARAELGLFRVDERVDNHMRWARGSALTSLTAGSRAAGDVVAGAYRSARQAVFDESHSDLSLAAKAVKDGATSFGAGPYRDLRAGLDPSGLTNGVNLVLHDGMVPLTSQGLGARRLTSMAIQHAKPGDHALVLVDEVEAGLEPHRLHRLLRKLSNDAEAGTSQVIITTHSSLVVEALPAECLAVVRSVDGTTHITSVPADLGGAEQPTIQGTIRKGPSAMLASRVLVGEGATELGVLRAFSAFWDRSATEPLAIVGAVVKDGKSDREALISARQLAVLGYPTAVLIDSDQPLTEEAEAARAAGVEVIQWADEMCLEQRVAQDLPAVGLRALVELAVELNGGEDAVRDAVQARLPAALQAPRLIGCDPLGWVDSGRTLETVRGAVGLTAHKKGWFKTETKGEQLGNLLLNHHEALATTDFGLKMRQVRAFMFAERQVADAVRS</sequence>
<feature type="domain" description="ATPase AAA-type core" evidence="1">
    <location>
        <begin position="242"/>
        <end position="317"/>
    </location>
</feature>
<dbReference type="SUPFAM" id="SSF52540">
    <property type="entry name" value="P-loop containing nucleoside triphosphate hydrolases"/>
    <property type="match status" value="1"/>
</dbReference>
<evidence type="ECO:0000313" key="3">
    <source>
        <dbReference type="Proteomes" id="UP001304298"/>
    </source>
</evidence>
<gene>
    <name evidence="2" type="ORF">VA596_24915</name>
</gene>
<dbReference type="PANTHER" id="PTHR43581">
    <property type="entry name" value="ATP/GTP PHOSPHATASE"/>
    <property type="match status" value="1"/>
</dbReference>
<dbReference type="EMBL" id="JAYFSI010000005">
    <property type="protein sequence ID" value="MEA5362800.1"/>
    <property type="molecule type" value="Genomic_DNA"/>
</dbReference>
<dbReference type="Pfam" id="PF13304">
    <property type="entry name" value="AAA_21"/>
    <property type="match status" value="1"/>
</dbReference>
<accession>A0ABU5RB06</accession>
<comment type="caution">
    <text evidence="2">The sequence shown here is derived from an EMBL/GenBank/DDBJ whole genome shotgun (WGS) entry which is preliminary data.</text>
</comment>
<proteinExistence type="predicted"/>
<dbReference type="PANTHER" id="PTHR43581:SF3">
    <property type="entry name" value="AAA+ ATPASE DOMAIN-CONTAINING PROTEIN"/>
    <property type="match status" value="1"/>
</dbReference>
<dbReference type="GO" id="GO:0005524">
    <property type="term" value="F:ATP binding"/>
    <property type="evidence" value="ECO:0007669"/>
    <property type="project" value="UniProtKB-KW"/>
</dbReference>
<reference evidence="2 3" key="1">
    <citation type="submission" date="2023-12" db="EMBL/GenBank/DDBJ databases">
        <title>Amycolatopsis sp. V23-08.</title>
        <authorList>
            <person name="Somphong A."/>
        </authorList>
    </citation>
    <scope>NUCLEOTIDE SEQUENCE [LARGE SCALE GENOMIC DNA]</scope>
    <source>
        <strain evidence="2 3">V23-08</strain>
    </source>
</reference>
<organism evidence="2 3">
    <name type="scientific">Amycolatopsis heterodermiae</name>
    <dbReference type="NCBI Taxonomy" id="3110235"/>
    <lineage>
        <taxon>Bacteria</taxon>
        <taxon>Bacillati</taxon>
        <taxon>Actinomycetota</taxon>
        <taxon>Actinomycetes</taxon>
        <taxon>Pseudonocardiales</taxon>
        <taxon>Pseudonocardiaceae</taxon>
        <taxon>Amycolatopsis</taxon>
    </lineage>
</organism>
<dbReference type="InterPro" id="IPR027417">
    <property type="entry name" value="P-loop_NTPase"/>
</dbReference>
<evidence type="ECO:0000259" key="1">
    <source>
        <dbReference type="Pfam" id="PF13304"/>
    </source>
</evidence>
<evidence type="ECO:0000313" key="2">
    <source>
        <dbReference type="EMBL" id="MEA5362800.1"/>
    </source>
</evidence>
<dbReference type="InterPro" id="IPR003959">
    <property type="entry name" value="ATPase_AAA_core"/>
</dbReference>
<dbReference type="RefSeq" id="WP_323330548.1">
    <property type="nucleotide sequence ID" value="NZ_JAYFSI010000005.1"/>
</dbReference>
<dbReference type="Gene3D" id="3.40.50.300">
    <property type="entry name" value="P-loop containing nucleotide triphosphate hydrolases"/>
    <property type="match status" value="2"/>
</dbReference>
<protein>
    <submittedName>
        <fullName evidence="2">ATP-binding protein</fullName>
    </submittedName>
</protein>
<name>A0ABU5RB06_9PSEU</name>
<keyword evidence="2" id="KW-0547">Nucleotide-binding</keyword>
<dbReference type="Proteomes" id="UP001304298">
    <property type="component" value="Unassembled WGS sequence"/>
</dbReference>
<dbReference type="InterPro" id="IPR051396">
    <property type="entry name" value="Bact_Antivir_Def_Nuclease"/>
</dbReference>